<dbReference type="SUPFAM" id="SSF56815">
    <property type="entry name" value="Sec1/munc18-like (SM) proteins"/>
    <property type="match status" value="1"/>
</dbReference>
<dbReference type="Pfam" id="PF00995">
    <property type="entry name" value="Sec1"/>
    <property type="match status" value="1"/>
</dbReference>
<organism evidence="3">
    <name type="scientific">Chaetoceros debilis</name>
    <dbReference type="NCBI Taxonomy" id="122233"/>
    <lineage>
        <taxon>Eukaryota</taxon>
        <taxon>Sar</taxon>
        <taxon>Stramenopiles</taxon>
        <taxon>Ochrophyta</taxon>
        <taxon>Bacillariophyta</taxon>
        <taxon>Coscinodiscophyceae</taxon>
        <taxon>Chaetocerotophycidae</taxon>
        <taxon>Chaetocerotales</taxon>
        <taxon>Chaetocerotaceae</taxon>
        <taxon>Chaetoceros</taxon>
    </lineage>
</organism>
<evidence type="ECO:0008006" key="4">
    <source>
        <dbReference type="Google" id="ProtNLM"/>
    </source>
</evidence>
<accession>A0A7S3Q1I0</accession>
<dbReference type="Gene3D" id="3.40.50.2060">
    <property type="match status" value="1"/>
</dbReference>
<dbReference type="InterPro" id="IPR001619">
    <property type="entry name" value="Sec1-like"/>
</dbReference>
<dbReference type="PIRSF" id="PIRSF005715">
    <property type="entry name" value="VPS45_Sec1"/>
    <property type="match status" value="1"/>
</dbReference>
<proteinExistence type="inferred from homology"/>
<dbReference type="Gene3D" id="1.25.40.60">
    <property type="match status" value="1"/>
</dbReference>
<dbReference type="Gene3D" id="3.90.830.10">
    <property type="entry name" value="Syntaxin Binding Protein 1, Chain A, domain 2"/>
    <property type="match status" value="1"/>
</dbReference>
<feature type="region of interest" description="Disordered" evidence="2">
    <location>
        <begin position="339"/>
        <end position="359"/>
    </location>
</feature>
<dbReference type="InterPro" id="IPR043154">
    <property type="entry name" value="Sec-1-like_dom1"/>
</dbReference>
<dbReference type="AlphaFoldDB" id="A0A7S3Q1I0"/>
<dbReference type="PANTHER" id="PTHR11679">
    <property type="entry name" value="VESICLE PROTEIN SORTING-ASSOCIATED"/>
    <property type="match status" value="1"/>
</dbReference>
<dbReference type="Gene3D" id="3.40.50.1910">
    <property type="match status" value="1"/>
</dbReference>
<gene>
    <name evidence="3" type="ORF">CDEB00056_LOCUS7470</name>
</gene>
<dbReference type="InterPro" id="IPR043127">
    <property type="entry name" value="Sec-1-like_dom3a"/>
</dbReference>
<evidence type="ECO:0000313" key="3">
    <source>
        <dbReference type="EMBL" id="CAE0462629.1"/>
    </source>
</evidence>
<reference evidence="3" key="1">
    <citation type="submission" date="2021-01" db="EMBL/GenBank/DDBJ databases">
        <authorList>
            <person name="Corre E."/>
            <person name="Pelletier E."/>
            <person name="Niang G."/>
            <person name="Scheremetjew M."/>
            <person name="Finn R."/>
            <person name="Kale V."/>
            <person name="Holt S."/>
            <person name="Cochrane G."/>
            <person name="Meng A."/>
            <person name="Brown T."/>
            <person name="Cohen L."/>
        </authorList>
    </citation>
    <scope>NUCLEOTIDE SEQUENCE</scope>
    <source>
        <strain evidence="3">MM31A-1</strain>
    </source>
</reference>
<sequence length="664" mass="73024">MEKPSLKSAQLQAIHNMLSLNDDGNAPASSTSHMNFSSAPAGTSYNQWKILIYDKPCRSIISPLLSVSQLRARGVTLHLLISTERESIPDVPAVYFVEPTRANLSIIAEDCAKRLYSKVHINFVTKLDRSLMEEFGKLIVQANCLDMIASLHDQYLDFICLERNLFSLSNKSDSYAMMNGRGVTGNVMENYLDEIAFGLLSVVGCTGSVPVIRCPRGGAPEMVARKVNKLIAEHPSTSTNKAQHNRPLLVILDRNMDLITPIQHSSTYQALIDDLLSHNANRVEFTVNADNGRPSQKKFDLDADEDPFYSKYKFNPFPEAIESNGEELEEVTSRENAIRSKAVGGDDNDNNNATSYEGDVSNAASDLASAVDSLPKLLEQKKQLEMHTSILQAVMNEVAARDVPQFFELESDLASGKYKSDAAKAKNEVLTLVTDPFKGNVEDNIRLVIVFCLATTAPGSDVTEVASAMAEALESKGSSVGNSGGAHGLLSKEDRSKLEKGLKAIEYLKNLRSLQMIPNITESEEYSTKSSANSDMLSSFMTRATNQATGLLAKATEKVSSMIGKISKHRATRVVESLCEMKPNSEDDEYLYLDPKVRGDVDVQVLRNMSRAPYREIITFVIGGGCYAEYQNLQMIANDRRIVTYGSTEIVSPCDFLSQLGKLS</sequence>
<dbReference type="InterPro" id="IPR036045">
    <property type="entry name" value="Sec1-like_sf"/>
</dbReference>
<dbReference type="GO" id="GO:0016192">
    <property type="term" value="P:vesicle-mediated transport"/>
    <property type="evidence" value="ECO:0007669"/>
    <property type="project" value="InterPro"/>
</dbReference>
<dbReference type="InterPro" id="IPR027482">
    <property type="entry name" value="Sec1-like_dom2"/>
</dbReference>
<name>A0A7S3Q1I0_9STRA</name>
<dbReference type="EMBL" id="HBIO01009684">
    <property type="protein sequence ID" value="CAE0462629.1"/>
    <property type="molecule type" value="Transcribed_RNA"/>
</dbReference>
<evidence type="ECO:0000256" key="1">
    <source>
        <dbReference type="ARBA" id="ARBA00009884"/>
    </source>
</evidence>
<evidence type="ECO:0000256" key="2">
    <source>
        <dbReference type="SAM" id="MobiDB-lite"/>
    </source>
</evidence>
<protein>
    <recommendedName>
        <fullName evidence="4">Sec1 family domain-containing protein 1</fullName>
    </recommendedName>
</protein>
<comment type="similarity">
    <text evidence="1">Belongs to the STXBP/unc-18/SEC1 family.</text>
</comment>